<evidence type="ECO:0000256" key="3">
    <source>
        <dbReference type="ARBA" id="ARBA00023274"/>
    </source>
</evidence>
<dbReference type="Proteomes" id="UP000000709">
    <property type="component" value="Unassembled WGS sequence"/>
</dbReference>
<dbReference type="GO" id="GO:0005762">
    <property type="term" value="C:mitochondrial large ribosomal subunit"/>
    <property type="evidence" value="ECO:0007669"/>
    <property type="project" value="TreeGrafter"/>
</dbReference>
<dbReference type="KEGG" id="spaa:SPAPADRAFT_61170"/>
<gene>
    <name evidence="4" type="ORF">SPAPADRAFT_61170</name>
</gene>
<dbReference type="GeneID" id="18873756"/>
<dbReference type="AlphaFoldDB" id="G3APB2"/>
<evidence type="ECO:0000256" key="2">
    <source>
        <dbReference type="ARBA" id="ARBA00022980"/>
    </source>
</evidence>
<keyword evidence="3" id="KW-0687">Ribonucleoprotein</keyword>
<dbReference type="InterPro" id="IPR038657">
    <property type="entry name" value="Ribosomal_bL19_sf"/>
</dbReference>
<dbReference type="RefSeq" id="XP_007375365.1">
    <property type="nucleotide sequence ID" value="XM_007375303.1"/>
</dbReference>
<keyword evidence="5" id="KW-1185">Reference proteome</keyword>
<dbReference type="EMBL" id="GL996502">
    <property type="protein sequence ID" value="EGW32089.1"/>
    <property type="molecule type" value="Genomic_DNA"/>
</dbReference>
<dbReference type="OMA" id="PKKYMPR"/>
<evidence type="ECO:0000256" key="1">
    <source>
        <dbReference type="ARBA" id="ARBA00005781"/>
    </source>
</evidence>
<accession>G3APB2</accession>
<dbReference type="FunCoup" id="G3APB2">
    <property type="interactions" value="266"/>
</dbReference>
<evidence type="ECO:0000313" key="5">
    <source>
        <dbReference type="Proteomes" id="UP000000709"/>
    </source>
</evidence>
<dbReference type="GO" id="GO:0006412">
    <property type="term" value="P:translation"/>
    <property type="evidence" value="ECO:0007669"/>
    <property type="project" value="InterPro"/>
</dbReference>
<reference evidence="4 5" key="1">
    <citation type="journal article" date="2011" name="Proc. Natl. Acad. Sci. U.S.A.">
        <title>Comparative genomics of xylose-fermenting fungi for enhanced biofuel production.</title>
        <authorList>
            <person name="Wohlbach D.J."/>
            <person name="Kuo A."/>
            <person name="Sato T.K."/>
            <person name="Potts K.M."/>
            <person name="Salamov A.A."/>
            <person name="LaButti K.M."/>
            <person name="Sun H."/>
            <person name="Clum A."/>
            <person name="Pangilinan J.L."/>
            <person name="Lindquist E.A."/>
            <person name="Lucas S."/>
            <person name="Lapidus A."/>
            <person name="Jin M."/>
            <person name="Gunawan C."/>
            <person name="Balan V."/>
            <person name="Dale B.E."/>
            <person name="Jeffries T.W."/>
            <person name="Zinkel R."/>
            <person name="Barry K.W."/>
            <person name="Grigoriev I.V."/>
            <person name="Gasch A.P."/>
        </authorList>
    </citation>
    <scope>NUCLEOTIDE SEQUENCE [LARGE SCALE GENOMIC DNA]</scope>
    <source>
        <strain evidence="5">NRRL Y-27907 / 11-Y1</strain>
    </source>
</reference>
<proteinExistence type="inferred from homology"/>
<dbReference type="PANTHER" id="PTHR15680">
    <property type="entry name" value="RIBOSOMAL PROTEIN L19"/>
    <property type="match status" value="1"/>
</dbReference>
<protein>
    <submittedName>
        <fullName evidence="4">Uncharacterized protein</fullName>
    </submittedName>
</protein>
<dbReference type="InterPro" id="IPR008991">
    <property type="entry name" value="Translation_prot_SH3-like_sf"/>
</dbReference>
<dbReference type="PANTHER" id="PTHR15680:SF9">
    <property type="entry name" value="LARGE RIBOSOMAL SUBUNIT PROTEIN BL19M"/>
    <property type="match status" value="1"/>
</dbReference>
<sequence length="180" mass="20618">MFGLLSKRTGFRAASVAVQSVRTFVPLKGAKPTVFEPLPKKRNGENAMAYLHKQLLKKHDPTGQRTNLINTLRAGDIIRVTYMDRSDVSGRIIAIKRGQYNLGGNILIRTKVGRIASELRIPVFNPNIRFIELVEKPKQYLPRNKHYYVRESSNDVNDVEAYLKNKRSEEVKQTQTHKTK</sequence>
<keyword evidence="2" id="KW-0689">Ribosomal protein</keyword>
<dbReference type="STRING" id="619300.G3APB2"/>
<organism evidence="5">
    <name type="scientific">Spathaspora passalidarum (strain NRRL Y-27907 / 11-Y1)</name>
    <dbReference type="NCBI Taxonomy" id="619300"/>
    <lineage>
        <taxon>Eukaryota</taxon>
        <taxon>Fungi</taxon>
        <taxon>Dikarya</taxon>
        <taxon>Ascomycota</taxon>
        <taxon>Saccharomycotina</taxon>
        <taxon>Pichiomycetes</taxon>
        <taxon>Debaryomycetaceae</taxon>
        <taxon>Spathaspora</taxon>
    </lineage>
</organism>
<dbReference type="InterPro" id="IPR001857">
    <property type="entry name" value="Ribosomal_bL19"/>
</dbReference>
<dbReference type="HOGENOM" id="CLU_076387_2_0_1"/>
<dbReference type="eggNOG" id="KOG1698">
    <property type="taxonomic scope" value="Eukaryota"/>
</dbReference>
<dbReference type="OrthoDB" id="432645at2759"/>
<name>G3APB2_SPAPN</name>
<dbReference type="InParanoid" id="G3APB2"/>
<dbReference type="Gene3D" id="2.30.30.790">
    <property type="match status" value="1"/>
</dbReference>
<dbReference type="GO" id="GO:0003735">
    <property type="term" value="F:structural constituent of ribosome"/>
    <property type="evidence" value="ECO:0007669"/>
    <property type="project" value="InterPro"/>
</dbReference>
<evidence type="ECO:0000313" key="4">
    <source>
        <dbReference type="EMBL" id="EGW32089.1"/>
    </source>
</evidence>
<dbReference type="SUPFAM" id="SSF50104">
    <property type="entry name" value="Translation proteins SH3-like domain"/>
    <property type="match status" value="1"/>
</dbReference>
<comment type="similarity">
    <text evidence="1">Belongs to the bacterial ribosomal protein bL19 family.</text>
</comment>